<dbReference type="EMBL" id="JABTTQ020001733">
    <property type="protein sequence ID" value="KAK6128462.1"/>
    <property type="molecule type" value="Genomic_DNA"/>
</dbReference>
<feature type="domain" description="Reverse transcriptase Ty1/copia-type" evidence="1">
    <location>
        <begin position="2"/>
        <end position="184"/>
    </location>
</feature>
<dbReference type="CDD" id="cd09272">
    <property type="entry name" value="RNase_HI_RT_Ty1"/>
    <property type="match status" value="1"/>
</dbReference>
<organism evidence="2 3">
    <name type="scientific">Rehmannia glutinosa</name>
    <name type="common">Chinese foxglove</name>
    <dbReference type="NCBI Taxonomy" id="99300"/>
    <lineage>
        <taxon>Eukaryota</taxon>
        <taxon>Viridiplantae</taxon>
        <taxon>Streptophyta</taxon>
        <taxon>Embryophyta</taxon>
        <taxon>Tracheophyta</taxon>
        <taxon>Spermatophyta</taxon>
        <taxon>Magnoliopsida</taxon>
        <taxon>eudicotyledons</taxon>
        <taxon>Gunneridae</taxon>
        <taxon>Pentapetalae</taxon>
        <taxon>asterids</taxon>
        <taxon>lamiids</taxon>
        <taxon>Lamiales</taxon>
        <taxon>Orobanchaceae</taxon>
        <taxon>Rehmannieae</taxon>
        <taxon>Rehmannia</taxon>
    </lineage>
</organism>
<dbReference type="PANTHER" id="PTHR11439">
    <property type="entry name" value="GAG-POL-RELATED RETROTRANSPOSON"/>
    <property type="match status" value="1"/>
</dbReference>
<comment type="caution">
    <text evidence="2">The sequence shown here is derived from an EMBL/GenBank/DDBJ whole genome shotgun (WGS) entry which is preliminary data.</text>
</comment>
<evidence type="ECO:0000313" key="3">
    <source>
        <dbReference type="Proteomes" id="UP001318860"/>
    </source>
</evidence>
<dbReference type="PANTHER" id="PTHR11439:SF486">
    <property type="entry name" value="RLK (RECEPTOR-LIKE KINASE) PROTEIN, PUTATIVE-RELATED"/>
    <property type="match status" value="1"/>
</dbReference>
<proteinExistence type="predicted"/>
<evidence type="ECO:0000259" key="1">
    <source>
        <dbReference type="Pfam" id="PF07727"/>
    </source>
</evidence>
<dbReference type="InterPro" id="IPR013103">
    <property type="entry name" value="RVT_2"/>
</dbReference>
<sequence length="421" mass="47806">MRITSIRLVLAITALRNLEVHQMDVKTAFLNGDLEEEIYMEQPEGFSAPGQENKVCKLVKSLYGLKQAPKQWHGKFDNAMKECGFKINECDKCVYVKDTENGYVILCLYVDDMLIIGSNDKIIKSTKDMLNSRFDMKDMGLADVILGIKISRTSNGLTLDQSHYVDKILETFSKDDTSLARTPIDTSQHLSNNRGKSVDESKYQGMIGSLLYLTASRPDILHVVCLCARFQSNPKKSHMSAVKRIFRYLKGTIQYGLFYPKNENFSLKGYSDSDYAGNIDDRKSTSGSCQFLGDCLVSWFSKKQNCVSLSTAEAEYIFAAFCCTQLLWMKQTLADYKFSFENVPIFCDNISAINIAQNPIHHNRTKHIEIQHHFLRDCVSKQKIEISFVPSQDQLADIFTKPLSSETFASIRARLGIMHIE</sequence>
<reference evidence="2 3" key="1">
    <citation type="journal article" date="2021" name="Comput. Struct. Biotechnol. J.">
        <title>De novo genome assembly of the potent medicinal plant Rehmannia glutinosa using nanopore technology.</title>
        <authorList>
            <person name="Ma L."/>
            <person name="Dong C."/>
            <person name="Song C."/>
            <person name="Wang X."/>
            <person name="Zheng X."/>
            <person name="Niu Y."/>
            <person name="Chen S."/>
            <person name="Feng W."/>
        </authorList>
    </citation>
    <scope>NUCLEOTIDE SEQUENCE [LARGE SCALE GENOMIC DNA]</scope>
    <source>
        <strain evidence="2">DH-2019</strain>
    </source>
</reference>
<protein>
    <recommendedName>
        <fullName evidence="1">Reverse transcriptase Ty1/copia-type domain-containing protein</fullName>
    </recommendedName>
</protein>
<dbReference type="InterPro" id="IPR043502">
    <property type="entry name" value="DNA/RNA_pol_sf"/>
</dbReference>
<name>A0ABR0V0K7_REHGL</name>
<gene>
    <name evidence="2" type="ORF">DH2020_037794</name>
</gene>
<dbReference type="SUPFAM" id="SSF56672">
    <property type="entry name" value="DNA/RNA polymerases"/>
    <property type="match status" value="1"/>
</dbReference>
<dbReference type="Pfam" id="PF07727">
    <property type="entry name" value="RVT_2"/>
    <property type="match status" value="1"/>
</dbReference>
<dbReference type="Proteomes" id="UP001318860">
    <property type="component" value="Unassembled WGS sequence"/>
</dbReference>
<accession>A0ABR0V0K7</accession>
<keyword evidence="3" id="KW-1185">Reference proteome</keyword>
<evidence type="ECO:0000313" key="2">
    <source>
        <dbReference type="EMBL" id="KAK6128462.1"/>
    </source>
</evidence>